<gene>
    <name evidence="2" type="ORF">GCM10017567_11120</name>
</gene>
<comment type="caution">
    <text evidence="2">The sequence shown here is derived from an EMBL/GenBank/DDBJ whole genome shotgun (WGS) entry which is preliminary data.</text>
</comment>
<feature type="transmembrane region" description="Helical" evidence="1">
    <location>
        <begin position="101"/>
        <end position="121"/>
    </location>
</feature>
<evidence type="ECO:0000256" key="1">
    <source>
        <dbReference type="SAM" id="Phobius"/>
    </source>
</evidence>
<evidence type="ECO:0000313" key="3">
    <source>
        <dbReference type="Proteomes" id="UP000649955"/>
    </source>
</evidence>
<organism evidence="2 3">
    <name type="scientific">Amycolatopsis bullii</name>
    <dbReference type="NCBI Taxonomy" id="941987"/>
    <lineage>
        <taxon>Bacteria</taxon>
        <taxon>Bacillati</taxon>
        <taxon>Actinomycetota</taxon>
        <taxon>Actinomycetes</taxon>
        <taxon>Pseudonocardiales</taxon>
        <taxon>Pseudonocardiaceae</taxon>
        <taxon>Amycolatopsis</taxon>
    </lineage>
</organism>
<protein>
    <recommendedName>
        <fullName evidence="4">SLATT domain-containing protein</fullName>
    </recommendedName>
</protein>
<feature type="transmembrane region" description="Helical" evidence="1">
    <location>
        <begin position="76"/>
        <end position="95"/>
    </location>
</feature>
<dbReference type="NCBIfam" id="NF033634">
    <property type="entry name" value="SLATT_1"/>
    <property type="match status" value="1"/>
</dbReference>
<keyword evidence="1" id="KW-0812">Transmembrane</keyword>
<evidence type="ECO:0008006" key="4">
    <source>
        <dbReference type="Google" id="ProtNLM"/>
    </source>
</evidence>
<sequence>MTLAGVLRFHDPGPMWPGRRTSSPTELTSERGYLELVGRQPDQPLREVFLGFRDLVSADIDWIDSRKKRFKRPASWVRVATLVLTALSTIVLGIPEIPFRASIALPLVAAVTLLAGLESFFTWRSRWLLMEETQYRMNRLRDEMDYYLVTTPAADLERSRLDRFYAEQQDLWADVSRRWVEFRKHDRPPQPEVRPSP</sequence>
<name>A0ABQ3K1D2_9PSEU</name>
<dbReference type="EMBL" id="BNAW01000003">
    <property type="protein sequence ID" value="GHF98248.1"/>
    <property type="molecule type" value="Genomic_DNA"/>
</dbReference>
<dbReference type="Proteomes" id="UP000649955">
    <property type="component" value="Unassembled WGS sequence"/>
</dbReference>
<dbReference type="Pfam" id="PF14015">
    <property type="entry name" value="DUF4231"/>
    <property type="match status" value="1"/>
</dbReference>
<reference evidence="3" key="1">
    <citation type="journal article" date="2019" name="Int. J. Syst. Evol. Microbiol.">
        <title>The Global Catalogue of Microorganisms (GCM) 10K type strain sequencing project: providing services to taxonomists for standard genome sequencing and annotation.</title>
        <authorList>
            <consortium name="The Broad Institute Genomics Platform"/>
            <consortium name="The Broad Institute Genome Sequencing Center for Infectious Disease"/>
            <person name="Wu L."/>
            <person name="Ma J."/>
        </authorList>
    </citation>
    <scope>NUCLEOTIDE SEQUENCE [LARGE SCALE GENOMIC DNA]</scope>
    <source>
        <strain evidence="3">CGMCC 4.7680</strain>
    </source>
</reference>
<evidence type="ECO:0000313" key="2">
    <source>
        <dbReference type="EMBL" id="GHF98248.1"/>
    </source>
</evidence>
<keyword evidence="1" id="KW-1133">Transmembrane helix</keyword>
<dbReference type="InterPro" id="IPR025325">
    <property type="entry name" value="DUF4231"/>
</dbReference>
<accession>A0ABQ3K1D2</accession>
<proteinExistence type="predicted"/>
<keyword evidence="3" id="KW-1185">Reference proteome</keyword>
<keyword evidence="1" id="KW-0472">Membrane</keyword>